<evidence type="ECO:0000256" key="1">
    <source>
        <dbReference type="SAM" id="MobiDB-lite"/>
    </source>
</evidence>
<accession>A0A369KF86</accession>
<evidence type="ECO:0000313" key="3">
    <source>
        <dbReference type="Proteomes" id="UP000076154"/>
    </source>
</evidence>
<organism evidence="2 3">
    <name type="scientific">Hypsizygus marmoreus</name>
    <name type="common">White beech mushroom</name>
    <name type="synonym">Agaricus marmoreus</name>
    <dbReference type="NCBI Taxonomy" id="39966"/>
    <lineage>
        <taxon>Eukaryota</taxon>
        <taxon>Fungi</taxon>
        <taxon>Dikarya</taxon>
        <taxon>Basidiomycota</taxon>
        <taxon>Agaricomycotina</taxon>
        <taxon>Agaricomycetes</taxon>
        <taxon>Agaricomycetidae</taxon>
        <taxon>Agaricales</taxon>
        <taxon>Tricholomatineae</taxon>
        <taxon>Lyophyllaceae</taxon>
        <taxon>Hypsizygus</taxon>
    </lineage>
</organism>
<dbReference type="InParanoid" id="A0A369KF86"/>
<name>A0A369KF86_HYPMA</name>
<protein>
    <submittedName>
        <fullName evidence="2">Uncharacterized protein</fullName>
    </submittedName>
</protein>
<sequence>MPPRIRAIVPLIDRGSSCDGAIIRREYQCGKEEGAPANKELPEVELCPETYSVPEQYKKWVRVLLPFLGYAFHENMNAPGLTMGKIKIPPLPQRLVASPTGSEYTGITRSSQVETVRRPSQHGKVVRKSNRLQSRSHVTVAPPYSPKKRNTKAREAGKRHNIAKKAGTRGSYMTKAQRLAKLKRDPLFVKLKDGFVVCRCGMKKKLDMRGEGLYLDRWDKHKETYHSGTPVIKASFWSSFVADADEDSDMEEVDAIEDQDDGVLGDGASAGSQQTASVERVALTSYTWRPAATNTSAADLYWEMVMQKRLERPSYETTRQHLAISEKSSQPVKHRKHFVLQPNVKLPADWTVLRNIGLTQSS</sequence>
<reference evidence="2" key="1">
    <citation type="submission" date="2018-04" db="EMBL/GenBank/DDBJ databases">
        <title>Whole genome sequencing of Hypsizygus marmoreus.</title>
        <authorList>
            <person name="Choi I.-G."/>
            <person name="Min B."/>
            <person name="Kim J.-G."/>
            <person name="Kim S."/>
            <person name="Oh Y.-L."/>
            <person name="Kong W.-S."/>
            <person name="Park H."/>
            <person name="Jeong J."/>
            <person name="Song E.-S."/>
        </authorList>
    </citation>
    <scope>NUCLEOTIDE SEQUENCE [LARGE SCALE GENOMIC DNA]</scope>
    <source>
        <strain evidence="2">51987-8</strain>
    </source>
</reference>
<comment type="caution">
    <text evidence="2">The sequence shown here is derived from an EMBL/GenBank/DDBJ whole genome shotgun (WGS) entry which is preliminary data.</text>
</comment>
<proteinExistence type="predicted"/>
<dbReference type="AlphaFoldDB" id="A0A369KF86"/>
<feature type="region of interest" description="Disordered" evidence="1">
    <location>
        <begin position="102"/>
        <end position="159"/>
    </location>
</feature>
<dbReference type="EMBL" id="LUEZ02000005">
    <property type="protein sequence ID" value="RDB30404.1"/>
    <property type="molecule type" value="Genomic_DNA"/>
</dbReference>
<feature type="compositionally biased region" description="Polar residues" evidence="1">
    <location>
        <begin position="102"/>
        <end position="114"/>
    </location>
</feature>
<gene>
    <name evidence="2" type="ORF">Hypma_007027</name>
</gene>
<evidence type="ECO:0000313" key="2">
    <source>
        <dbReference type="EMBL" id="RDB30404.1"/>
    </source>
</evidence>
<dbReference type="Proteomes" id="UP000076154">
    <property type="component" value="Unassembled WGS sequence"/>
</dbReference>
<feature type="compositionally biased region" description="Basic residues" evidence="1">
    <location>
        <begin position="119"/>
        <end position="130"/>
    </location>
</feature>
<keyword evidence="3" id="KW-1185">Reference proteome</keyword>